<organism evidence="3 4">
    <name type="scientific">Metarhizium robertsii</name>
    <dbReference type="NCBI Taxonomy" id="568076"/>
    <lineage>
        <taxon>Eukaryota</taxon>
        <taxon>Fungi</taxon>
        <taxon>Dikarya</taxon>
        <taxon>Ascomycota</taxon>
        <taxon>Pezizomycotina</taxon>
        <taxon>Sordariomycetes</taxon>
        <taxon>Hypocreomycetidae</taxon>
        <taxon>Hypocreales</taxon>
        <taxon>Clavicipitaceae</taxon>
        <taxon>Metarhizium</taxon>
    </lineage>
</organism>
<dbReference type="HOGENOM" id="CLU_2334057_0_0_1"/>
<dbReference type="Proteomes" id="UP000030151">
    <property type="component" value="Unassembled WGS sequence"/>
</dbReference>
<feature type="chain" id="PRO_5001474845" evidence="2">
    <location>
        <begin position="20"/>
        <end position="98"/>
    </location>
</feature>
<dbReference type="OrthoDB" id="4932186at2759"/>
<dbReference type="EMBL" id="JELW01000013">
    <property type="protein sequence ID" value="EXV00378.1"/>
    <property type="molecule type" value="Genomic_DNA"/>
</dbReference>
<reference evidence="3 4" key="1">
    <citation type="submission" date="2014-02" db="EMBL/GenBank/DDBJ databases">
        <title>The genome sequence of the entomopathogenic fungus Metarhizium robertsii ARSEF 2575.</title>
        <authorList>
            <person name="Giuliano Garisto Donzelli B."/>
            <person name="Roe B.A."/>
            <person name="Macmil S.L."/>
            <person name="Krasnoff S.B."/>
            <person name="Gibson D.M."/>
        </authorList>
    </citation>
    <scope>NUCLEOTIDE SEQUENCE [LARGE SCALE GENOMIC DNA]</scope>
    <source>
        <strain evidence="3 4">ARSEF 2575</strain>
    </source>
</reference>
<evidence type="ECO:0000313" key="4">
    <source>
        <dbReference type="Proteomes" id="UP000030151"/>
    </source>
</evidence>
<dbReference type="AlphaFoldDB" id="A0A014PR72"/>
<evidence type="ECO:0000313" key="3">
    <source>
        <dbReference type="EMBL" id="EXV00378.1"/>
    </source>
</evidence>
<comment type="caution">
    <text evidence="3">The sequence shown here is derived from an EMBL/GenBank/DDBJ whole genome shotgun (WGS) entry which is preliminary data.</text>
</comment>
<sequence>MKLLAQVIAVTTLATSALGAPVVGADKSNLEARNPQGSFIWDWAKSEAHKNEKRAPQGSFIWDWAKSEAHKNEKRTPQGSFIWDWADGTSADHKSTEE</sequence>
<keyword evidence="2" id="KW-0732">Signal</keyword>
<gene>
    <name evidence="3" type="ORF">X797_006438</name>
</gene>
<proteinExistence type="predicted"/>
<evidence type="ECO:0000256" key="2">
    <source>
        <dbReference type="SAM" id="SignalP"/>
    </source>
</evidence>
<accession>A0A014PR72</accession>
<protein>
    <submittedName>
        <fullName evidence="3">Uncharacterized protein</fullName>
    </submittedName>
</protein>
<feature type="region of interest" description="Disordered" evidence="1">
    <location>
        <begin position="71"/>
        <end position="98"/>
    </location>
</feature>
<evidence type="ECO:0000256" key="1">
    <source>
        <dbReference type="SAM" id="MobiDB-lite"/>
    </source>
</evidence>
<feature type="signal peptide" evidence="2">
    <location>
        <begin position="1"/>
        <end position="19"/>
    </location>
</feature>
<name>A0A014PR72_9HYPO</name>